<organism evidence="2">
    <name type="scientific">Oryza meridionalis</name>
    <dbReference type="NCBI Taxonomy" id="40149"/>
    <lineage>
        <taxon>Eukaryota</taxon>
        <taxon>Viridiplantae</taxon>
        <taxon>Streptophyta</taxon>
        <taxon>Embryophyta</taxon>
        <taxon>Tracheophyta</taxon>
        <taxon>Spermatophyta</taxon>
        <taxon>Magnoliopsida</taxon>
        <taxon>Liliopsida</taxon>
        <taxon>Poales</taxon>
        <taxon>Poaceae</taxon>
        <taxon>BOP clade</taxon>
        <taxon>Oryzoideae</taxon>
        <taxon>Oryzeae</taxon>
        <taxon>Oryzinae</taxon>
        <taxon>Oryza</taxon>
    </lineage>
</organism>
<feature type="compositionally biased region" description="Low complexity" evidence="1">
    <location>
        <begin position="29"/>
        <end position="44"/>
    </location>
</feature>
<protein>
    <submittedName>
        <fullName evidence="2">Uncharacterized protein</fullName>
    </submittedName>
</protein>
<dbReference type="HOGENOM" id="CLU_2175026_0_0_1"/>
<evidence type="ECO:0000256" key="1">
    <source>
        <dbReference type="SAM" id="MobiDB-lite"/>
    </source>
</evidence>
<dbReference type="AlphaFoldDB" id="A0A0E0DIN3"/>
<evidence type="ECO:0000313" key="3">
    <source>
        <dbReference type="Proteomes" id="UP000008021"/>
    </source>
</evidence>
<keyword evidence="3" id="KW-1185">Reference proteome</keyword>
<reference evidence="2" key="2">
    <citation type="submission" date="2018-05" db="EMBL/GenBank/DDBJ databases">
        <title>OmerRS3 (Oryza meridionalis Reference Sequence Version 3).</title>
        <authorList>
            <person name="Zhang J."/>
            <person name="Kudrna D."/>
            <person name="Lee S."/>
            <person name="Talag J."/>
            <person name="Welchert J."/>
            <person name="Wing R.A."/>
        </authorList>
    </citation>
    <scope>NUCLEOTIDE SEQUENCE [LARGE SCALE GENOMIC DNA]</scope>
    <source>
        <strain evidence="2">cv. OR44</strain>
    </source>
</reference>
<proteinExistence type="predicted"/>
<dbReference type="EnsemblPlants" id="OMERI04G21620.5">
    <property type="protein sequence ID" value="OMERI04G21620.5"/>
    <property type="gene ID" value="OMERI04G21620"/>
</dbReference>
<sequence>MEMGLMGPTYLEGRAHPSQSKRRTISIALLVSSTPPQSLSTSPVAHGEPFSPAPPRLASPPANRPGRFGADCLVLLPDPCPALIPLGAAHGRRSIDHLGLNRIAGSATKG</sequence>
<dbReference type="Gramene" id="OMERI04G21620.5">
    <property type="protein sequence ID" value="OMERI04G21620.5"/>
    <property type="gene ID" value="OMERI04G21620"/>
</dbReference>
<evidence type="ECO:0000313" key="2">
    <source>
        <dbReference type="EnsemblPlants" id="OMERI04G21620.5"/>
    </source>
</evidence>
<feature type="region of interest" description="Disordered" evidence="1">
    <location>
        <begin position="1"/>
        <end position="64"/>
    </location>
</feature>
<name>A0A0E0DIN3_9ORYZ</name>
<dbReference type="Proteomes" id="UP000008021">
    <property type="component" value="Chromosome 4"/>
</dbReference>
<accession>A0A0E0DIN3</accession>
<reference evidence="2" key="1">
    <citation type="submission" date="2015-04" db="UniProtKB">
        <authorList>
            <consortium name="EnsemblPlants"/>
        </authorList>
    </citation>
    <scope>IDENTIFICATION</scope>
</reference>